<dbReference type="Pfam" id="PF01565">
    <property type="entry name" value="FAD_binding_4"/>
    <property type="match status" value="1"/>
</dbReference>
<reference evidence="6" key="1">
    <citation type="submission" date="2020-01" db="EMBL/GenBank/DDBJ databases">
        <authorList>
            <consortium name="DOE Joint Genome Institute"/>
            <person name="Haridas S."/>
            <person name="Albert R."/>
            <person name="Binder M."/>
            <person name="Bloem J."/>
            <person name="Labutti K."/>
            <person name="Salamov A."/>
            <person name="Andreopoulos B."/>
            <person name="Baker S.E."/>
            <person name="Barry K."/>
            <person name="Bills G."/>
            <person name="Bluhm B.H."/>
            <person name="Cannon C."/>
            <person name="Castanera R."/>
            <person name="Culley D.E."/>
            <person name="Daum C."/>
            <person name="Ezra D."/>
            <person name="Gonzalez J.B."/>
            <person name="Henrissat B."/>
            <person name="Kuo A."/>
            <person name="Liang C."/>
            <person name="Lipzen A."/>
            <person name="Lutzoni F."/>
            <person name="Magnuson J."/>
            <person name="Mondo S."/>
            <person name="Nolan M."/>
            <person name="Ohm R."/>
            <person name="Pangilinan J."/>
            <person name="Park H.-J."/>
            <person name="Ramirez L."/>
            <person name="Alfaro M."/>
            <person name="Sun H."/>
            <person name="Tritt A."/>
            <person name="Yoshinaga Y."/>
            <person name="Zwiers L.-H."/>
            <person name="Turgeon B.G."/>
            <person name="Goodwin S.B."/>
            <person name="Spatafora J.W."/>
            <person name="Crous P.W."/>
            <person name="Grigoriev I.V."/>
        </authorList>
    </citation>
    <scope>NUCLEOTIDE SEQUENCE</scope>
    <source>
        <strain evidence="6">IPT5</strain>
    </source>
</reference>
<dbReference type="InterPro" id="IPR036318">
    <property type="entry name" value="FAD-bd_PCMH-like_sf"/>
</dbReference>
<evidence type="ECO:0000313" key="7">
    <source>
        <dbReference type="Proteomes" id="UP000799423"/>
    </source>
</evidence>
<dbReference type="Pfam" id="PF08031">
    <property type="entry name" value="BBE"/>
    <property type="match status" value="1"/>
</dbReference>
<dbReference type="Proteomes" id="UP000799423">
    <property type="component" value="Unassembled WGS sequence"/>
</dbReference>
<evidence type="ECO:0000259" key="5">
    <source>
        <dbReference type="PROSITE" id="PS51387"/>
    </source>
</evidence>
<proteinExistence type="inferred from homology"/>
<evidence type="ECO:0000313" key="6">
    <source>
        <dbReference type="EMBL" id="KAF2850050.1"/>
    </source>
</evidence>
<keyword evidence="3" id="KW-0274">FAD</keyword>
<dbReference type="GO" id="GO:0071949">
    <property type="term" value="F:FAD binding"/>
    <property type="evidence" value="ECO:0007669"/>
    <property type="project" value="InterPro"/>
</dbReference>
<dbReference type="GO" id="GO:0016491">
    <property type="term" value="F:oxidoreductase activity"/>
    <property type="evidence" value="ECO:0007669"/>
    <property type="project" value="UniProtKB-KW"/>
</dbReference>
<keyword evidence="4" id="KW-0560">Oxidoreductase</keyword>
<keyword evidence="2" id="KW-0285">Flavoprotein</keyword>
<protein>
    <submittedName>
        <fullName evidence="6">FAD-binding domain-containing protein</fullName>
    </submittedName>
</protein>
<dbReference type="InterPro" id="IPR016169">
    <property type="entry name" value="FAD-bd_PCMH_sub2"/>
</dbReference>
<dbReference type="PROSITE" id="PS51387">
    <property type="entry name" value="FAD_PCMH"/>
    <property type="match status" value="1"/>
</dbReference>
<keyword evidence="7" id="KW-1185">Reference proteome</keyword>
<dbReference type="InterPro" id="IPR006094">
    <property type="entry name" value="Oxid_FAD_bind_N"/>
</dbReference>
<feature type="domain" description="FAD-binding PCMH-type" evidence="5">
    <location>
        <begin position="71"/>
        <end position="242"/>
    </location>
</feature>
<organism evidence="6 7">
    <name type="scientific">Plenodomus tracheiphilus IPT5</name>
    <dbReference type="NCBI Taxonomy" id="1408161"/>
    <lineage>
        <taxon>Eukaryota</taxon>
        <taxon>Fungi</taxon>
        <taxon>Dikarya</taxon>
        <taxon>Ascomycota</taxon>
        <taxon>Pezizomycotina</taxon>
        <taxon>Dothideomycetes</taxon>
        <taxon>Pleosporomycetidae</taxon>
        <taxon>Pleosporales</taxon>
        <taxon>Pleosporineae</taxon>
        <taxon>Leptosphaeriaceae</taxon>
        <taxon>Plenodomus</taxon>
    </lineage>
</organism>
<dbReference type="InterPro" id="IPR012951">
    <property type="entry name" value="BBE"/>
</dbReference>
<comment type="similarity">
    <text evidence="1">Belongs to the oxygen-dependent FAD-linked oxidoreductase family.</text>
</comment>
<dbReference type="AlphaFoldDB" id="A0A6A7B3N8"/>
<accession>A0A6A7B3N8</accession>
<dbReference type="InterPro" id="IPR016166">
    <property type="entry name" value="FAD-bd_PCMH"/>
</dbReference>
<name>A0A6A7B3N8_9PLEO</name>
<evidence type="ECO:0000256" key="3">
    <source>
        <dbReference type="ARBA" id="ARBA00022827"/>
    </source>
</evidence>
<dbReference type="PANTHER" id="PTHR42973:SF8">
    <property type="entry name" value="FAD-BINDING PCMH-TYPE DOMAIN-CONTAINING PROTEIN"/>
    <property type="match status" value="1"/>
</dbReference>
<dbReference type="PANTHER" id="PTHR42973">
    <property type="entry name" value="BINDING OXIDOREDUCTASE, PUTATIVE (AFU_ORTHOLOGUE AFUA_1G17690)-RELATED"/>
    <property type="match status" value="1"/>
</dbReference>
<gene>
    <name evidence="6" type="ORF">T440DRAFT_532383</name>
</gene>
<dbReference type="Gene3D" id="3.40.462.20">
    <property type="match status" value="1"/>
</dbReference>
<dbReference type="SUPFAM" id="SSF56176">
    <property type="entry name" value="FAD-binding/transporter-associated domain-like"/>
    <property type="match status" value="1"/>
</dbReference>
<dbReference type="OrthoDB" id="9996127at2759"/>
<evidence type="ECO:0000256" key="2">
    <source>
        <dbReference type="ARBA" id="ARBA00022630"/>
    </source>
</evidence>
<dbReference type="InterPro" id="IPR050416">
    <property type="entry name" value="FAD-linked_Oxidoreductase"/>
</dbReference>
<dbReference type="EMBL" id="MU006308">
    <property type="protein sequence ID" value="KAF2850050.1"/>
    <property type="molecule type" value="Genomic_DNA"/>
</dbReference>
<evidence type="ECO:0000256" key="1">
    <source>
        <dbReference type="ARBA" id="ARBA00005466"/>
    </source>
</evidence>
<evidence type="ECO:0000256" key="4">
    <source>
        <dbReference type="ARBA" id="ARBA00023002"/>
    </source>
</evidence>
<sequence length="514" mass="57359">MTRGNATDERRNRGHLSVEFWSGDHYTHFSRRQLNPTNASEELGPQLSSSTTIFGPTDDAWANATERYSTYAPPKIQLVVIPGEESDIPTIVKWSNQNNLPFIVKNRGHSLTSTAGGFDGIQIDMSALQNIKIQPDGKTAWFEGGTYDGEVIEYLWNEGYVATTGSCACVGMMGPGLGGGHGRYQGQYGLISDNLVNLNVVLADGSFIRVNETEHPDLWWGMQGAGHNFGIVTSFELKIYPKKLETWHYHNYVFTQDKLEPFFKALNTFHANGSTPVLMALNMGGFAMDPSISETEAIITWSFGYSGPADDAEALLTPFNNLGAVSEQMDDIPYPEVAAAMGTGQDQPICAGNSTHIQSTAGLRTWNVTAERLIYTYFNEMIAEHPDFMQSVAFHEGYSTAAVNKVDSALSSVPYRDYNLLTYFEVRIPNEASTDSKELARQYAREVRDMWNSGAPELKPLTYVNYAFGDESVESMYGYDAWRLERLRGLKQKYDPTNAFRYYNPIIQGNTTRF</sequence>
<dbReference type="Gene3D" id="3.30.465.10">
    <property type="match status" value="1"/>
</dbReference>